<evidence type="ECO:0000313" key="3">
    <source>
        <dbReference type="EMBL" id="KAB7852463.1"/>
    </source>
</evidence>
<feature type="region of interest" description="Disordered" evidence="1">
    <location>
        <begin position="34"/>
        <end position="55"/>
    </location>
</feature>
<dbReference type="Proteomes" id="UP000327000">
    <property type="component" value="Unassembled WGS sequence"/>
</dbReference>
<sequence length="192" mass="19776">MRRTARAAALTAALCALAAGCGIRGTAVPVDAGSAPSRASCLTRPAPAPATPRPKTQTVTVQLVCASQLTPVIRQRTGPGAERTVDAARALLEELRRQPSSAEEATGLSTDVPQRLTVAGPRRDDPAGTLRLSTPPDELPQLGLAQIVCTFAGTPAAEGRRSVLLGGPGGEAPRSYVCTDDTRAHPENLQGD</sequence>
<gene>
    <name evidence="3" type="ORF">FRZ00_01350</name>
</gene>
<dbReference type="AlphaFoldDB" id="A0A5N5WF72"/>
<keyword evidence="4" id="KW-1185">Reference proteome</keyword>
<name>A0A5N5WF72_STRMB</name>
<feature type="region of interest" description="Disordered" evidence="1">
    <location>
        <begin position="96"/>
        <end position="137"/>
    </location>
</feature>
<feature type="chain" id="PRO_5038633581" description="Lipoprotein" evidence="2">
    <location>
        <begin position="19"/>
        <end position="192"/>
    </location>
</feature>
<evidence type="ECO:0000313" key="4">
    <source>
        <dbReference type="Proteomes" id="UP000327000"/>
    </source>
</evidence>
<comment type="caution">
    <text evidence="3">The sequence shown here is derived from an EMBL/GenBank/DDBJ whole genome shotgun (WGS) entry which is preliminary data.</text>
</comment>
<accession>A0A5N5WF72</accession>
<proteinExistence type="predicted"/>
<evidence type="ECO:0000256" key="2">
    <source>
        <dbReference type="SAM" id="SignalP"/>
    </source>
</evidence>
<dbReference type="PROSITE" id="PS51257">
    <property type="entry name" value="PROKAR_LIPOPROTEIN"/>
    <property type="match status" value="1"/>
</dbReference>
<dbReference type="RefSeq" id="WP_004943806.1">
    <property type="nucleotide sequence ID" value="NZ_VOKX01000003.1"/>
</dbReference>
<keyword evidence="2" id="KW-0732">Signal</keyword>
<evidence type="ECO:0000256" key="1">
    <source>
        <dbReference type="SAM" id="MobiDB-lite"/>
    </source>
</evidence>
<feature type="compositionally biased region" description="Polar residues" evidence="1">
    <location>
        <begin position="98"/>
        <end position="112"/>
    </location>
</feature>
<evidence type="ECO:0008006" key="5">
    <source>
        <dbReference type="Google" id="ProtNLM"/>
    </source>
</evidence>
<protein>
    <recommendedName>
        <fullName evidence="5">Lipoprotein</fullName>
    </recommendedName>
</protein>
<dbReference type="OrthoDB" id="4331879at2"/>
<feature type="signal peptide" evidence="2">
    <location>
        <begin position="1"/>
        <end position="18"/>
    </location>
</feature>
<dbReference type="EMBL" id="VOKX01000003">
    <property type="protein sequence ID" value="KAB7852463.1"/>
    <property type="molecule type" value="Genomic_DNA"/>
</dbReference>
<organism evidence="3 4">
    <name type="scientific">Streptomyces mobaraensis</name>
    <name type="common">Streptoverticillium mobaraense</name>
    <dbReference type="NCBI Taxonomy" id="35621"/>
    <lineage>
        <taxon>Bacteria</taxon>
        <taxon>Bacillati</taxon>
        <taxon>Actinomycetota</taxon>
        <taxon>Actinomycetes</taxon>
        <taxon>Kitasatosporales</taxon>
        <taxon>Streptomycetaceae</taxon>
        <taxon>Streptomyces</taxon>
    </lineage>
</organism>
<reference evidence="3 4" key="1">
    <citation type="journal article" date="2019" name="Microb. Cell Fact.">
        <title>Exploring novel herbicidin analogues by transcriptional regulator overexpression and MS/MS molecular networking.</title>
        <authorList>
            <person name="Shi Y."/>
            <person name="Gu R."/>
            <person name="Li Y."/>
            <person name="Wang X."/>
            <person name="Ren W."/>
            <person name="Li X."/>
            <person name="Wang L."/>
            <person name="Xie Y."/>
            <person name="Hong B."/>
        </authorList>
    </citation>
    <scope>NUCLEOTIDE SEQUENCE [LARGE SCALE GENOMIC DNA]</scope>
    <source>
        <strain evidence="3 4">US-43</strain>
    </source>
</reference>
<feature type="region of interest" description="Disordered" evidence="1">
    <location>
        <begin position="162"/>
        <end position="192"/>
    </location>
</feature>